<accession>A0A0G4EU41</accession>
<dbReference type="Proteomes" id="UP000041254">
    <property type="component" value="Unassembled WGS sequence"/>
</dbReference>
<evidence type="ECO:0000256" key="1">
    <source>
        <dbReference type="ARBA" id="ARBA00004123"/>
    </source>
</evidence>
<keyword evidence="5" id="KW-0539">Nucleus</keyword>
<feature type="region of interest" description="Disordered" evidence="6">
    <location>
        <begin position="354"/>
        <end position="402"/>
    </location>
</feature>
<dbReference type="AlphaFoldDB" id="A0A0G4EU41"/>
<comment type="subcellular location">
    <subcellularLocation>
        <location evidence="1">Nucleus</location>
    </subcellularLocation>
</comment>
<keyword evidence="4" id="KW-0804">Transcription</keyword>
<gene>
    <name evidence="8" type="ORF">Vbra_13346</name>
</gene>
<keyword evidence="2" id="KW-0805">Transcription regulation</keyword>
<dbReference type="GO" id="GO:0003677">
    <property type="term" value="F:DNA binding"/>
    <property type="evidence" value="ECO:0007669"/>
    <property type="project" value="UniProtKB-KW"/>
</dbReference>
<evidence type="ECO:0000313" key="8">
    <source>
        <dbReference type="EMBL" id="CEM01920.1"/>
    </source>
</evidence>
<dbReference type="EMBL" id="CDMY01000313">
    <property type="protein sequence ID" value="CEM01920.1"/>
    <property type="molecule type" value="Genomic_DNA"/>
</dbReference>
<reference evidence="8 9" key="1">
    <citation type="submission" date="2014-11" db="EMBL/GenBank/DDBJ databases">
        <authorList>
            <person name="Zhu J."/>
            <person name="Qi W."/>
            <person name="Song R."/>
        </authorList>
    </citation>
    <scope>NUCLEOTIDE SEQUENCE [LARGE SCALE GENOMIC DNA]</scope>
</reference>
<feature type="region of interest" description="Disordered" evidence="6">
    <location>
        <begin position="266"/>
        <end position="295"/>
    </location>
</feature>
<dbReference type="PhylomeDB" id="A0A0G4EU41"/>
<dbReference type="InterPro" id="IPR001471">
    <property type="entry name" value="AP2/ERF_dom"/>
</dbReference>
<evidence type="ECO:0000256" key="2">
    <source>
        <dbReference type="ARBA" id="ARBA00023015"/>
    </source>
</evidence>
<dbReference type="GO" id="GO:0003700">
    <property type="term" value="F:DNA-binding transcription factor activity"/>
    <property type="evidence" value="ECO:0007669"/>
    <property type="project" value="InterPro"/>
</dbReference>
<evidence type="ECO:0000256" key="5">
    <source>
        <dbReference type="ARBA" id="ARBA00023242"/>
    </source>
</evidence>
<name>A0A0G4EU41_VITBC</name>
<dbReference type="Pfam" id="PF00847">
    <property type="entry name" value="AP2"/>
    <property type="match status" value="1"/>
</dbReference>
<dbReference type="Gene3D" id="1.20.5.2050">
    <property type="match status" value="1"/>
</dbReference>
<feature type="compositionally biased region" description="Basic and acidic residues" evidence="6">
    <location>
        <begin position="386"/>
        <end position="402"/>
    </location>
</feature>
<evidence type="ECO:0000256" key="4">
    <source>
        <dbReference type="ARBA" id="ARBA00023163"/>
    </source>
</evidence>
<organism evidence="8 9">
    <name type="scientific">Vitrella brassicaformis (strain CCMP3155)</name>
    <dbReference type="NCBI Taxonomy" id="1169540"/>
    <lineage>
        <taxon>Eukaryota</taxon>
        <taxon>Sar</taxon>
        <taxon>Alveolata</taxon>
        <taxon>Colpodellida</taxon>
        <taxon>Vitrellaceae</taxon>
        <taxon>Vitrella</taxon>
    </lineage>
</organism>
<dbReference type="InParanoid" id="A0A0G4EU41"/>
<feature type="region of interest" description="Disordered" evidence="6">
    <location>
        <begin position="39"/>
        <end position="86"/>
    </location>
</feature>
<keyword evidence="3" id="KW-0238">DNA-binding</keyword>
<dbReference type="GO" id="GO:0005634">
    <property type="term" value="C:nucleus"/>
    <property type="evidence" value="ECO:0007669"/>
    <property type="project" value="UniProtKB-SubCell"/>
</dbReference>
<evidence type="ECO:0000256" key="3">
    <source>
        <dbReference type="ARBA" id="ARBA00023125"/>
    </source>
</evidence>
<keyword evidence="9" id="KW-1185">Reference proteome</keyword>
<feature type="compositionally biased region" description="Basic and acidic residues" evidence="6">
    <location>
        <begin position="267"/>
        <end position="276"/>
    </location>
</feature>
<evidence type="ECO:0000256" key="6">
    <source>
        <dbReference type="SAM" id="MobiDB-lite"/>
    </source>
</evidence>
<protein>
    <recommendedName>
        <fullName evidence="7">AP2/ERF domain-containing protein</fullName>
    </recommendedName>
</protein>
<proteinExistence type="predicted"/>
<evidence type="ECO:0000259" key="7">
    <source>
        <dbReference type="Pfam" id="PF00847"/>
    </source>
</evidence>
<feature type="domain" description="AP2/ERF" evidence="7">
    <location>
        <begin position="184"/>
        <end position="235"/>
    </location>
</feature>
<feature type="compositionally biased region" description="Low complexity" evidence="6">
    <location>
        <begin position="40"/>
        <end position="51"/>
    </location>
</feature>
<dbReference type="VEuPathDB" id="CryptoDB:Vbra_13346"/>
<sequence length="402" mass="43031">MSMALLSGAPVSGSAIHRGITPDEAAAVHHPLSVVPFDVQSGRSGQLSGQSPPLRSPLTPGHQLQQEGPSVVGTRVGGSGLGQKGRPAVDVPPWPPGLAAAHQDDPLALPGCRTAPLDSKPFSVGNFGYQETKHAATAHRRAMDMVVSPWPPPGGGIAGYRRIAIVRRPPATVPTGPMSEHQAGVRGVSFNKGNNAWQANWYEKGIQKGKSFSVWKHGYEGAKTAAIAHRREMERLHYYYDKRRGRLMASPPAECHRQAAVVNDHCSPQEKTDTRDGCAGPHETRAGGQPAGTSAADIEGASRVEEDIMLTRLLEGVRATDPQSGGRYEIATVTVAGRQTKAIRWRPTGVCVASDRRDVQDQGLADPPKRHLPSSPPVNPCNGRDPSPDRSRPPKRQRTEPP</sequence>
<evidence type="ECO:0000313" key="9">
    <source>
        <dbReference type="Proteomes" id="UP000041254"/>
    </source>
</evidence>